<dbReference type="PANTHER" id="PTHR35149">
    <property type="entry name" value="SLL5132 PROTEIN"/>
    <property type="match status" value="1"/>
</dbReference>
<proteinExistence type="predicted"/>
<keyword evidence="3" id="KW-1185">Reference proteome</keyword>
<dbReference type="EMBL" id="JAFREM010000027">
    <property type="protein sequence ID" value="MBO1307813.1"/>
    <property type="molecule type" value="Genomic_DNA"/>
</dbReference>
<dbReference type="PANTHER" id="PTHR35149:SF1">
    <property type="entry name" value="DUF5655 DOMAIN-CONTAINING PROTEIN"/>
    <property type="match status" value="1"/>
</dbReference>
<evidence type="ECO:0000313" key="2">
    <source>
        <dbReference type="EMBL" id="MBO1307813.1"/>
    </source>
</evidence>
<dbReference type="RefSeq" id="WP_207674805.1">
    <property type="nucleotide sequence ID" value="NZ_JAFREM010000027.1"/>
</dbReference>
<dbReference type="InterPro" id="IPR004919">
    <property type="entry name" value="GmrSD_N"/>
</dbReference>
<gene>
    <name evidence="2" type="ORF">JZO70_16685</name>
</gene>
<feature type="domain" description="GmrSD restriction endonucleases N-terminal" evidence="1">
    <location>
        <begin position="24"/>
        <end position="237"/>
    </location>
</feature>
<dbReference type="Pfam" id="PF03235">
    <property type="entry name" value="GmrSD_N"/>
    <property type="match status" value="1"/>
</dbReference>
<organism evidence="2 3">
    <name type="scientific">Candidatus Enterococcus moelleringii</name>
    <dbReference type="NCBI Taxonomy" id="2815325"/>
    <lineage>
        <taxon>Bacteria</taxon>
        <taxon>Bacillati</taxon>
        <taxon>Bacillota</taxon>
        <taxon>Bacilli</taxon>
        <taxon>Lactobacillales</taxon>
        <taxon>Enterococcaceae</taxon>
        <taxon>Enterococcus</taxon>
    </lineage>
</organism>
<evidence type="ECO:0000313" key="3">
    <source>
        <dbReference type="Proteomes" id="UP000664601"/>
    </source>
</evidence>
<dbReference type="Proteomes" id="UP000664601">
    <property type="component" value="Unassembled WGS sequence"/>
</dbReference>
<protein>
    <submittedName>
        <fullName evidence="2">DUF262 domain-containing protein</fullName>
    </submittedName>
</protein>
<sequence>MSSDILQKKVGELFLDYSERKKKYVEKNHYKYIIPSYQRAYKWDVELGEILFRDLILPKGEGYNFGFVTLSVLEQNDDRLFEVIDGQQRITTIYIIMLVLYNRLCCLNAGETEKKRLEKFINNFPFSSEDSPTIPLLEKLHKDALGKGINSEDFINLDSSPNPIFDNFKKIDDTLSQFLQGMENDESIGTIVGYIKCILEQKIIILKYRTPALALDSFIALNMKGRPLDAYEIFSALCLKIIDSTEEMNEYKKKLNGIFNMYSANANLLGFQNFNHFLKTMITCMDYEKYSSDPERINEINLKIPNHYIEENYKSPTSIMNFIDKLGFYLKKVINFLKTGKLTELEGFCTDKSKTKNINKRLEEIEWLVYGWNNTENDGAMLMVIRKYLYALLIQIEKEKEKEEEKTAKSYKLIYKCLTEITLSLYHHHLIGILGSNYLKLRQENLTISSAHDIKHLYSESFDWEEIFKAELAKENYGISKAKFLKMNLIFQVKRVKKTKKLMLMVQLLTKLSLIKI</sequence>
<reference evidence="2 3" key="1">
    <citation type="submission" date="2021-03" db="EMBL/GenBank/DDBJ databases">
        <title>Enterococcal diversity collection.</title>
        <authorList>
            <person name="Gilmore M.S."/>
            <person name="Schwartzman J."/>
            <person name="Van Tyne D."/>
            <person name="Martin M."/>
            <person name="Earl A.M."/>
            <person name="Manson A.L."/>
            <person name="Straub T."/>
            <person name="Salamzade R."/>
            <person name="Saavedra J."/>
            <person name="Lebreton F."/>
            <person name="Prichula J."/>
            <person name="Schaufler K."/>
            <person name="Gaca A."/>
            <person name="Sgardioli B."/>
            <person name="Wagenaar J."/>
            <person name="Strong T."/>
        </authorList>
    </citation>
    <scope>NUCLEOTIDE SEQUENCE [LARGE SCALE GENOMIC DNA]</scope>
    <source>
        <strain evidence="2 3">669A</strain>
    </source>
</reference>
<comment type="caution">
    <text evidence="2">The sequence shown here is derived from an EMBL/GenBank/DDBJ whole genome shotgun (WGS) entry which is preliminary data.</text>
</comment>
<name>A0ABS3LDW6_9ENTE</name>
<accession>A0ABS3LDW6</accession>
<evidence type="ECO:0000259" key="1">
    <source>
        <dbReference type="Pfam" id="PF03235"/>
    </source>
</evidence>